<dbReference type="VEuPathDB" id="TriTrypDB:TcG_09894"/>
<keyword evidence="1" id="KW-0808">Transferase</keyword>
<keyword evidence="1" id="KW-0540">Nuclease</keyword>
<gene>
    <name evidence="1" type="ORF">C3747_128g37</name>
</gene>
<sequence>MTAFFCLPQTFGNVLEPRLTRTYKKVLWDLTNVPAFWKRCTSILLIKPGKAPDAAKNDRPVRITSSLPSVCGRAVLEGALLATHGPMCDAQYGFLCCRTTVEARTTRILVPARLGRETPERRREIGCKNHPSRSSKGCRESIPALLGFTDAFCKASHRHIMDGTLSLGVST</sequence>
<evidence type="ECO:0000313" key="2">
    <source>
        <dbReference type="Proteomes" id="UP000246078"/>
    </source>
</evidence>
<keyword evidence="1" id="KW-0378">Hydrolase</keyword>
<dbReference type="GO" id="GO:0003964">
    <property type="term" value="F:RNA-directed DNA polymerase activity"/>
    <property type="evidence" value="ECO:0007669"/>
    <property type="project" value="UniProtKB-KW"/>
</dbReference>
<dbReference type="EMBL" id="PRFC01000128">
    <property type="protein sequence ID" value="PWV05572.1"/>
    <property type="molecule type" value="Genomic_DNA"/>
</dbReference>
<dbReference type="VEuPathDB" id="TriTrypDB:C3747_128g37"/>
<dbReference type="Proteomes" id="UP000246078">
    <property type="component" value="Unassembled WGS sequence"/>
</dbReference>
<evidence type="ECO:0000313" key="1">
    <source>
        <dbReference type="EMBL" id="PWV05572.1"/>
    </source>
</evidence>
<keyword evidence="1" id="KW-0695">RNA-directed DNA polymerase</keyword>
<name>A0A2V2WBG2_TRYCR</name>
<dbReference type="VEuPathDB" id="TriTrypDB:TcCL_NonESM04168"/>
<dbReference type="GO" id="GO:0004519">
    <property type="term" value="F:endonuclease activity"/>
    <property type="evidence" value="ECO:0007669"/>
    <property type="project" value="UniProtKB-KW"/>
</dbReference>
<dbReference type="AlphaFoldDB" id="A0A2V2WBG2"/>
<keyword evidence="1" id="KW-0548">Nucleotidyltransferase</keyword>
<organism evidence="1 2">
    <name type="scientific">Trypanosoma cruzi</name>
    <dbReference type="NCBI Taxonomy" id="5693"/>
    <lineage>
        <taxon>Eukaryota</taxon>
        <taxon>Discoba</taxon>
        <taxon>Euglenozoa</taxon>
        <taxon>Kinetoplastea</taxon>
        <taxon>Metakinetoplastina</taxon>
        <taxon>Trypanosomatida</taxon>
        <taxon>Trypanosomatidae</taxon>
        <taxon>Trypanosoma</taxon>
        <taxon>Schizotrypanum</taxon>
    </lineage>
</organism>
<protein>
    <submittedName>
        <fullName evidence="1">Putative Endonuclease-reverse transcriptase/Reverse transcriptase (RNA-dependent DNA polymerase)</fullName>
    </submittedName>
</protein>
<keyword evidence="1" id="KW-0255">Endonuclease</keyword>
<comment type="caution">
    <text evidence="1">The sequence shown here is derived from an EMBL/GenBank/DDBJ whole genome shotgun (WGS) entry which is preliminary data.</text>
</comment>
<proteinExistence type="predicted"/>
<reference evidence="1 2" key="1">
    <citation type="journal article" date="2018" name="Microb. Genom.">
        <title>Expanding an expanded genome: long-read sequencing of Trypanosoma cruzi.</title>
        <authorList>
            <person name="Berna L."/>
            <person name="Rodriguez M."/>
            <person name="Chiribao M.L."/>
            <person name="Parodi-Talice A."/>
            <person name="Pita S."/>
            <person name="Rijo G."/>
            <person name="Alvarez-Valin F."/>
            <person name="Robello C."/>
        </authorList>
    </citation>
    <scope>NUCLEOTIDE SEQUENCE [LARGE SCALE GENOMIC DNA]</scope>
    <source>
        <strain evidence="1 2">TCC</strain>
    </source>
</reference>
<accession>A0A2V2WBG2</accession>